<dbReference type="InterPro" id="IPR042099">
    <property type="entry name" value="ANL_N_sf"/>
</dbReference>
<dbReference type="SUPFAM" id="SSF52777">
    <property type="entry name" value="CoA-dependent acyltransferases"/>
    <property type="match status" value="4"/>
</dbReference>
<organism evidence="6 7">
    <name type="scientific">Streptomyces poriferorum</name>
    <dbReference type="NCBI Taxonomy" id="2798799"/>
    <lineage>
        <taxon>Bacteria</taxon>
        <taxon>Bacillati</taxon>
        <taxon>Actinomycetota</taxon>
        <taxon>Actinomycetes</taxon>
        <taxon>Kitasatosporales</taxon>
        <taxon>Streptomycetaceae</taxon>
        <taxon>Streptomyces</taxon>
    </lineage>
</organism>
<dbReference type="PANTHER" id="PTHR45527:SF1">
    <property type="entry name" value="FATTY ACID SYNTHASE"/>
    <property type="match status" value="1"/>
</dbReference>
<dbReference type="CDD" id="cd19531">
    <property type="entry name" value="LCL_NRPS-like"/>
    <property type="match status" value="2"/>
</dbReference>
<dbReference type="InterPro" id="IPR001242">
    <property type="entry name" value="Condensation_dom"/>
</dbReference>
<evidence type="ECO:0000256" key="4">
    <source>
        <dbReference type="SAM" id="MobiDB-lite"/>
    </source>
</evidence>
<reference evidence="6 7" key="1">
    <citation type="submission" date="2023-03" db="EMBL/GenBank/DDBJ databases">
        <title>Isolation and description of six Streptomyces strains from soil environments, able to metabolize different microbial glucans.</title>
        <authorList>
            <person name="Widen T."/>
            <person name="Larsbrink J."/>
        </authorList>
    </citation>
    <scope>NUCLEOTIDE SEQUENCE [LARGE SCALE GENOMIC DNA]</scope>
    <source>
        <strain evidence="6 7">Alt2</strain>
    </source>
</reference>
<gene>
    <name evidence="6" type="ORF">P8A19_03260</name>
</gene>
<dbReference type="NCBIfam" id="NF003417">
    <property type="entry name" value="PRK04813.1"/>
    <property type="match status" value="2"/>
</dbReference>
<comment type="cofactor">
    <cofactor evidence="1">
        <name>pantetheine 4'-phosphate</name>
        <dbReference type="ChEBI" id="CHEBI:47942"/>
    </cofactor>
</comment>
<dbReference type="InterPro" id="IPR000873">
    <property type="entry name" value="AMP-dep_synth/lig_dom"/>
</dbReference>
<evidence type="ECO:0000256" key="1">
    <source>
        <dbReference type="ARBA" id="ARBA00001957"/>
    </source>
</evidence>
<dbReference type="Pfam" id="PF00668">
    <property type="entry name" value="Condensation"/>
    <property type="match status" value="2"/>
</dbReference>
<dbReference type="Gene3D" id="3.30.300.30">
    <property type="match status" value="2"/>
</dbReference>
<feature type="compositionally biased region" description="Pro residues" evidence="4">
    <location>
        <begin position="1"/>
        <end position="12"/>
    </location>
</feature>
<protein>
    <submittedName>
        <fullName evidence="6">Amino acid adenylation domain-containing protein</fullName>
    </submittedName>
</protein>
<dbReference type="InterPro" id="IPR006162">
    <property type="entry name" value="Ppantetheine_attach_site"/>
</dbReference>
<dbReference type="Pfam" id="PF00550">
    <property type="entry name" value="PP-binding"/>
    <property type="match status" value="2"/>
</dbReference>
<dbReference type="EMBL" id="CP120988">
    <property type="protein sequence ID" value="WLQ54519.1"/>
    <property type="molecule type" value="Genomic_DNA"/>
</dbReference>
<dbReference type="PROSITE" id="PS00012">
    <property type="entry name" value="PHOSPHOPANTETHEINE"/>
    <property type="match status" value="2"/>
</dbReference>
<dbReference type="InterPro" id="IPR020845">
    <property type="entry name" value="AMP-binding_CS"/>
</dbReference>
<keyword evidence="2" id="KW-0596">Phosphopantetheine</keyword>
<dbReference type="InterPro" id="IPR029058">
    <property type="entry name" value="AB_hydrolase_fold"/>
</dbReference>
<dbReference type="SUPFAM" id="SSF56801">
    <property type="entry name" value="Acetyl-CoA synthetase-like"/>
    <property type="match status" value="2"/>
</dbReference>
<dbReference type="Gene3D" id="3.30.559.30">
    <property type="entry name" value="Nonribosomal peptide synthetase, condensation domain"/>
    <property type="match status" value="2"/>
</dbReference>
<dbReference type="Gene3D" id="3.40.50.1820">
    <property type="entry name" value="alpha/beta hydrolase"/>
    <property type="match status" value="1"/>
</dbReference>
<name>A0ABY9IHZ7_9ACTN</name>
<dbReference type="InterPro" id="IPR036736">
    <property type="entry name" value="ACP-like_sf"/>
</dbReference>
<dbReference type="CDD" id="cd05930">
    <property type="entry name" value="A_NRPS"/>
    <property type="match status" value="2"/>
</dbReference>
<dbReference type="PANTHER" id="PTHR45527">
    <property type="entry name" value="NONRIBOSOMAL PEPTIDE SYNTHETASE"/>
    <property type="match status" value="1"/>
</dbReference>
<feature type="domain" description="Carrier" evidence="5">
    <location>
        <begin position="2165"/>
        <end position="2240"/>
    </location>
</feature>
<evidence type="ECO:0000259" key="5">
    <source>
        <dbReference type="PROSITE" id="PS50075"/>
    </source>
</evidence>
<dbReference type="Proteomes" id="UP001235744">
    <property type="component" value="Chromosome"/>
</dbReference>
<feature type="region of interest" description="Disordered" evidence="4">
    <location>
        <begin position="114"/>
        <end position="134"/>
    </location>
</feature>
<feature type="domain" description="Carrier" evidence="5">
    <location>
        <begin position="1108"/>
        <end position="1183"/>
    </location>
</feature>
<dbReference type="InterPro" id="IPR010071">
    <property type="entry name" value="AA_adenyl_dom"/>
</dbReference>
<evidence type="ECO:0000256" key="3">
    <source>
        <dbReference type="ARBA" id="ARBA00022553"/>
    </source>
</evidence>
<dbReference type="SUPFAM" id="SSF47336">
    <property type="entry name" value="ACP-like"/>
    <property type="match status" value="3"/>
</dbReference>
<dbReference type="PROSITE" id="PS50075">
    <property type="entry name" value="CARRIER"/>
    <property type="match status" value="3"/>
</dbReference>
<proteinExistence type="predicted"/>
<dbReference type="Pfam" id="PF00501">
    <property type="entry name" value="AMP-binding"/>
    <property type="match status" value="2"/>
</dbReference>
<accession>A0ABY9IHZ7</accession>
<dbReference type="InterPro" id="IPR009081">
    <property type="entry name" value="PP-bd_ACP"/>
</dbReference>
<feature type="region of interest" description="Disordered" evidence="4">
    <location>
        <begin position="1"/>
        <end position="22"/>
    </location>
</feature>
<dbReference type="InterPro" id="IPR025110">
    <property type="entry name" value="AMP-bd_C"/>
</dbReference>
<dbReference type="InterPro" id="IPR045851">
    <property type="entry name" value="AMP-bd_C_sf"/>
</dbReference>
<evidence type="ECO:0000313" key="7">
    <source>
        <dbReference type="Proteomes" id="UP001235744"/>
    </source>
</evidence>
<dbReference type="Gene3D" id="1.10.1200.10">
    <property type="entry name" value="ACP-like"/>
    <property type="match status" value="2"/>
</dbReference>
<keyword evidence="7" id="KW-1185">Reference proteome</keyword>
<dbReference type="Pfam" id="PF13193">
    <property type="entry name" value="AMP-binding_C"/>
    <property type="match status" value="2"/>
</dbReference>
<dbReference type="NCBIfam" id="TIGR01733">
    <property type="entry name" value="AA-adenyl-dom"/>
    <property type="match status" value="2"/>
</dbReference>
<dbReference type="Gene3D" id="3.40.50.12780">
    <property type="entry name" value="N-terminal domain of ligase-like"/>
    <property type="match status" value="2"/>
</dbReference>
<evidence type="ECO:0000256" key="2">
    <source>
        <dbReference type="ARBA" id="ARBA00022450"/>
    </source>
</evidence>
<dbReference type="PROSITE" id="PS00455">
    <property type="entry name" value="AMP_BINDING"/>
    <property type="match status" value="2"/>
</dbReference>
<sequence>MTTNPMVPPAPAPGREAGREPFSPAEARIADVWRSVLGTEVVTAESDFFLLGGTGERSAEMSRRVAEEFGSDFQAPLVSGPLTVRAVASFLAEEAMQRARRLFESLDGGDDGLADGTDALASSSASDDTAAIPSAARDGRPLPLSFAQRRLWFLDQLEPGRAEYLIPMGLRISGPLDVPALEASLSELVARHEVLRTRFVTDEDGTPGQIVDEPRTLPMAVHDLRSVTDGNAREEAALALVGTEGFRPMDLATGPMIRALLIRLNEEDHLLSLTIHHVAFDGWSVGVLSRELTTLYTARVTGVPAGLPEPPLQYADFAVWQRAWLTGEVLSDQLDYWRAQLSGVEPLELPTDRGRPALRSGNGAMLTFSIPAATADGARRLAHDTRASLFMTLLAVFQVVLSRYSGQEDIAVGTPIAGRNRAEIEDMVGFFLNTLVMRTDLSGDPTFTELIARVKDTALGAYDHQDLPFERLVEELAPQRDLSRNPLFQAMFVLQNTPDSRTWELPGLSIRQLDLAAQESKFDFSFYATEAADGGLDGTIVYSTDLFDEATMARLAGHFETLLGAAAHSPTARLSDLEMLTPAERREILTTWNGADTDAPDAVTVHRLFEDRAAERPNSRALRCGSDHLTYRELDERAEWIATLLRERGAGPGTLVALCVDRGTDMVSALLGILKSGAAYVPLDPTYPTERLAYMVGDSGAPLIVTQSSLAGRLPADTPLLLLEDTWPSDLPARPRDGSAPEPGPDDLAYVIYTSGSTGRPKGVQITHGALRARMRETRRQLDLTCEDRVLQFASISFDSSVGQLFAPLVSGASLVLRDDAWDPGMLGQALRTNEVTVAWLTPSAFGALAAQLDGPDAVGPHLRLVRLGGEALPREQVRQWFRHTSVPLVNGYGPTEAAQEAATARITGPGDHVPIGRPVANAKVFVVDRHGRPVPVGVPGEMWISCPGLARGYLGRPELTAEKFTVVDVDGTPRRVYRTGDLAKWHPDGHLEFVGRGDNQVKLRGYRIELGEIEAALLTHPSVTLATVLLREDVPGDPRLVAYVVASPPVEAGTLRAHLQRDLPDYMVPAAFVPLDRIPLTPNGKTDRRALPAPASDRPELGAAYTAPRTATERTVTEVWAQVLGIDTVGVDDDFFALGGHSLLATQVVSRLRRQLGVDVPVRTLFSAPTPALLAAAVADLDDVGISRISAVRRNGDPIPLSFAQQRLWFLDQLDPGRAEYLLPFAYRVHGLLDVDALNTAFTALVARHEILRTRFGTDEAGSPVQSISPELPVTVLVRDLRAVADAQAREDACAAVLAEDVLRPVDLTAGPLMRAELVRLGDEESVLAITVHHIGFDGWSVGVLVRELSALYAAALEKGPVPAPLPVQYADYALWQRAWLTGAPLEQQLDYWRSRLAGLEPLELPTDHARPAQRTGKGEVVRFSVPADVAARARAVAAEGGASMFMTLLSVFQLLLARYSGQRDVAVGTPIAGRNRTETEDLIGFFVNTLVLRTDLSGDPAFTDLLARVKDTALGAYDHQDLPFERLVEELAPDRDLSRNPLFQTLFALQNTPGADAWSLPGLTAEPIESPVREAKFDLSMYLAEAADGTLNGAVVYAGDLFTEATARRLVNHFTNLLDAATAHPHTVLSELEMLGADERHRILTEWNATEAPVPAAATLHELFEARAALAPDDIAVVCGSDQLTYRELDEHANRLAHRLRAEPGIGPDVPVGVCLERSPALVWTLLGILKAGAAYVPLDPEHPAERLAYLVEDSGAPLAITDTAHAGLLPEGLGLLAVDSATDLPASLPVTAPDPVAGPGDLCYLIYTSGSTGRPKGVRIEHGGVVNYLAGMQQAFPLTPGEGFLQATPLSFDVSAYEIFWPLWQGATVVLVPGSDRLDMTEVSRLMRAHRVVGLHFVPSLLDLFVSQALPDDCAHLRYAFASGEPLQPTLVSRFLERFPGDLVNLYGATEVSVDTTYWRASRTDPGGPVLAGRPMVNQTVYVLDPDRRPVPAGVLGEVYLGGDSVGRGYHERPELTAERFVPDPFNGGRMYRTGDVGRFTADGELDLLGRIDRQVKLRGVRVELGEIEAVLLTHDTVGVCAAVVREDAPGDKRLVAYFVPVPGGTADAGALRGWAAERLPRAMMPSSFVILPELPLNRNGKVDHAALPAPDESDIAAGFVEPRDEIEAEIAGIMAAVLGLEKVGIHDGFFDIGGHSLLAIQLVNRIEAVTGVRIGLRRLFQAPTVTGVKQQLIELFDAQEIEQEQAS</sequence>
<dbReference type="InterPro" id="IPR020806">
    <property type="entry name" value="PKS_PP-bd"/>
</dbReference>
<keyword evidence="3" id="KW-0597">Phosphoprotein</keyword>
<feature type="domain" description="Carrier" evidence="5">
    <location>
        <begin position="20"/>
        <end position="95"/>
    </location>
</feature>
<dbReference type="RefSeq" id="WP_306105693.1">
    <property type="nucleotide sequence ID" value="NZ_CP120988.1"/>
</dbReference>
<evidence type="ECO:0000313" key="6">
    <source>
        <dbReference type="EMBL" id="WLQ54519.1"/>
    </source>
</evidence>
<dbReference type="SMART" id="SM00823">
    <property type="entry name" value="PKS_PP"/>
    <property type="match status" value="3"/>
</dbReference>
<dbReference type="Gene3D" id="3.30.559.10">
    <property type="entry name" value="Chloramphenicol acetyltransferase-like domain"/>
    <property type="match status" value="2"/>
</dbReference>
<dbReference type="InterPro" id="IPR023213">
    <property type="entry name" value="CAT-like_dom_sf"/>
</dbReference>